<dbReference type="EMBL" id="PQXO01000582">
    <property type="protein sequence ID" value="TGO83857.1"/>
    <property type="molecule type" value="Genomic_DNA"/>
</dbReference>
<accession>A0A4Z1KCN5</accession>
<dbReference type="AlphaFoldDB" id="A0A4Z1KCN5"/>
<keyword evidence="2" id="KW-1185">Reference proteome</keyword>
<evidence type="ECO:0000313" key="1">
    <source>
        <dbReference type="EMBL" id="TGO83857.1"/>
    </source>
</evidence>
<dbReference type="Proteomes" id="UP000297280">
    <property type="component" value="Unassembled WGS sequence"/>
</dbReference>
<protein>
    <submittedName>
        <fullName evidence="1">Uncharacterized protein</fullName>
    </submittedName>
</protein>
<name>A0A4Z1KCN5_9HELO</name>
<organism evidence="1 2">
    <name type="scientific">Botrytis porri</name>
    <dbReference type="NCBI Taxonomy" id="87229"/>
    <lineage>
        <taxon>Eukaryota</taxon>
        <taxon>Fungi</taxon>
        <taxon>Dikarya</taxon>
        <taxon>Ascomycota</taxon>
        <taxon>Pezizomycotina</taxon>
        <taxon>Leotiomycetes</taxon>
        <taxon>Helotiales</taxon>
        <taxon>Sclerotiniaceae</taxon>
        <taxon>Botrytis</taxon>
    </lineage>
</organism>
<proteinExistence type="predicted"/>
<evidence type="ECO:0000313" key="2">
    <source>
        <dbReference type="Proteomes" id="UP000297280"/>
    </source>
</evidence>
<reference evidence="1 2" key="1">
    <citation type="submission" date="2017-12" db="EMBL/GenBank/DDBJ databases">
        <title>Comparative genomics of Botrytis spp.</title>
        <authorList>
            <person name="Valero-Jimenez C.A."/>
            <person name="Tapia P."/>
            <person name="Veloso J."/>
            <person name="Silva-Moreno E."/>
            <person name="Staats M."/>
            <person name="Valdes J.H."/>
            <person name="Van Kan J.A.L."/>
        </authorList>
    </citation>
    <scope>NUCLEOTIDE SEQUENCE [LARGE SCALE GENOMIC DNA]</scope>
    <source>
        <strain evidence="1 2">MUCL3349</strain>
    </source>
</reference>
<gene>
    <name evidence="1" type="ORF">BPOR_0583g00090</name>
</gene>
<sequence>MLVAINLAKLACVRRNTPLHVTKPRAKKVEAAGIDPEVANNDGEDADADKESVHRGAYSLNASKWRTVASQNIVYFSLYSPPNSRNNDSNQLLQCLINVHFTIPLQIPTAKHKTSKAMRVFSYTNEKVAYLTKKRNTGGFRYISSIFAASSLGCSFQTRSVSGLEKENSRATKPDQEKENQFSAIATEKLVQNFEPASV</sequence>
<comment type="caution">
    <text evidence="1">The sequence shown here is derived from an EMBL/GenBank/DDBJ whole genome shotgun (WGS) entry which is preliminary data.</text>
</comment>